<keyword evidence="4 9" id="KW-0812">Transmembrane</keyword>
<proteinExistence type="inferred from homology"/>
<evidence type="ECO:0000256" key="6">
    <source>
        <dbReference type="ARBA" id="ARBA00022989"/>
    </source>
</evidence>
<evidence type="ECO:0000313" key="11">
    <source>
        <dbReference type="EMBL" id="QTL97615.1"/>
    </source>
</evidence>
<dbReference type="Pfam" id="PF01618">
    <property type="entry name" value="MotA_ExbB"/>
    <property type="match status" value="1"/>
</dbReference>
<dbReference type="AlphaFoldDB" id="A0A8A7KC02"/>
<comment type="subcellular location">
    <subcellularLocation>
        <location evidence="1">Cell membrane</location>
        <topology evidence="1">Multi-pass membrane protein</topology>
    </subcellularLocation>
    <subcellularLocation>
        <location evidence="8">Membrane</location>
        <topology evidence="8">Multi-pass membrane protein</topology>
    </subcellularLocation>
</comment>
<dbReference type="InterPro" id="IPR050790">
    <property type="entry name" value="ExbB/TolQ_transport"/>
</dbReference>
<dbReference type="RefSeq" id="WP_230869237.1">
    <property type="nucleotide sequence ID" value="NZ_CP046640.1"/>
</dbReference>
<gene>
    <name evidence="11" type="ORF">GM661_06265</name>
</gene>
<evidence type="ECO:0000256" key="4">
    <source>
        <dbReference type="ARBA" id="ARBA00022692"/>
    </source>
</evidence>
<dbReference type="InterPro" id="IPR002898">
    <property type="entry name" value="MotA_ExbB_proton_chnl"/>
</dbReference>
<reference evidence="11" key="1">
    <citation type="submission" date="2019-12" db="EMBL/GenBank/DDBJ databases">
        <authorList>
            <person name="zhang j."/>
            <person name="sun C.M."/>
        </authorList>
    </citation>
    <scope>NUCLEOTIDE SEQUENCE</scope>
    <source>
        <strain evidence="11">NS-1</strain>
    </source>
</reference>
<evidence type="ECO:0000256" key="3">
    <source>
        <dbReference type="ARBA" id="ARBA00022475"/>
    </source>
</evidence>
<dbReference type="KEGG" id="ifn:GM661_06265"/>
<dbReference type="Proteomes" id="UP000665020">
    <property type="component" value="Chromosome"/>
</dbReference>
<evidence type="ECO:0000256" key="7">
    <source>
        <dbReference type="ARBA" id="ARBA00023136"/>
    </source>
</evidence>
<name>A0A8A7KC02_9FIRM</name>
<dbReference type="EMBL" id="CP046640">
    <property type="protein sequence ID" value="QTL97615.1"/>
    <property type="molecule type" value="Genomic_DNA"/>
</dbReference>
<keyword evidence="2 8" id="KW-0813">Transport</keyword>
<dbReference type="PANTHER" id="PTHR30625:SF15">
    <property type="entry name" value="BIOPOLYMER TRANSPORT PROTEIN EXBB"/>
    <property type="match status" value="1"/>
</dbReference>
<keyword evidence="7 9" id="KW-0472">Membrane</keyword>
<keyword evidence="3" id="KW-1003">Cell membrane</keyword>
<evidence type="ECO:0000256" key="1">
    <source>
        <dbReference type="ARBA" id="ARBA00004651"/>
    </source>
</evidence>
<keyword evidence="12" id="KW-1185">Reference proteome</keyword>
<comment type="similarity">
    <text evidence="8">Belongs to the exbB/tolQ family.</text>
</comment>
<evidence type="ECO:0000256" key="5">
    <source>
        <dbReference type="ARBA" id="ARBA00022927"/>
    </source>
</evidence>
<evidence type="ECO:0000313" key="12">
    <source>
        <dbReference type="Proteomes" id="UP000665020"/>
    </source>
</evidence>
<keyword evidence="5 8" id="KW-0653">Protein transport</keyword>
<dbReference type="GO" id="GO:0005886">
    <property type="term" value="C:plasma membrane"/>
    <property type="evidence" value="ECO:0007669"/>
    <property type="project" value="UniProtKB-SubCell"/>
</dbReference>
<feature type="transmembrane region" description="Helical" evidence="9">
    <location>
        <begin position="12"/>
        <end position="31"/>
    </location>
</feature>
<dbReference type="PANTHER" id="PTHR30625">
    <property type="entry name" value="PROTEIN TOLQ"/>
    <property type="match status" value="1"/>
</dbReference>
<protein>
    <submittedName>
        <fullName evidence="11">MotA/TolQ/ExbB proton channel family protein</fullName>
    </submittedName>
</protein>
<evidence type="ECO:0000259" key="10">
    <source>
        <dbReference type="Pfam" id="PF01618"/>
    </source>
</evidence>
<evidence type="ECO:0000256" key="2">
    <source>
        <dbReference type="ARBA" id="ARBA00022448"/>
    </source>
</evidence>
<feature type="domain" description="MotA/TolQ/ExbB proton channel" evidence="10">
    <location>
        <begin position="68"/>
        <end position="185"/>
    </location>
</feature>
<accession>A0A8A7KC02</accession>
<evidence type="ECO:0000256" key="9">
    <source>
        <dbReference type="SAM" id="Phobius"/>
    </source>
</evidence>
<evidence type="ECO:0000256" key="8">
    <source>
        <dbReference type="RuleBase" id="RU004057"/>
    </source>
</evidence>
<organism evidence="11 12">
    <name type="scientific">Iocasia fonsfrigidae</name>
    <dbReference type="NCBI Taxonomy" id="2682810"/>
    <lineage>
        <taxon>Bacteria</taxon>
        <taxon>Bacillati</taxon>
        <taxon>Bacillota</taxon>
        <taxon>Clostridia</taxon>
        <taxon>Halanaerobiales</taxon>
        <taxon>Halanaerobiaceae</taxon>
        <taxon>Iocasia</taxon>
    </lineage>
</organism>
<feature type="transmembrane region" description="Helical" evidence="9">
    <location>
        <begin position="153"/>
        <end position="173"/>
    </location>
</feature>
<dbReference type="GO" id="GO:0017038">
    <property type="term" value="P:protein import"/>
    <property type="evidence" value="ECO:0007669"/>
    <property type="project" value="TreeGrafter"/>
</dbReference>
<sequence length="218" mass="24696">MEYLLSRGGIIIYPLLISSLVALTIIIERFYQFIRIPRQLPDKLMEVIKENIALKKYKEAASLCEGKGPTARILKRGIINAHKDPEDIEKLMEELKWDEFPRLEKHLEGLNFVGKISPSLGLLGTVTGMIKTFQALSLNGEPQQLAAGISEALITTAVGLIISIPTLAAYYYFINKIKQMINHTEKREIELLNFISEHRIVNDTEIYSVGRERSEVQA</sequence>
<keyword evidence="6 9" id="KW-1133">Transmembrane helix</keyword>